<keyword evidence="3" id="KW-1185">Reference proteome</keyword>
<accession>A0A1H6FI89</accession>
<protein>
    <submittedName>
        <fullName evidence="2">Putative transcriptional regulator</fullName>
    </submittedName>
</protein>
<dbReference type="Proteomes" id="UP000222056">
    <property type="component" value="Unassembled WGS sequence"/>
</dbReference>
<dbReference type="Gene3D" id="3.40.1740.10">
    <property type="entry name" value="VC0467-like"/>
    <property type="match status" value="1"/>
</dbReference>
<proteinExistence type="inferred from homology"/>
<dbReference type="PANTHER" id="PTHR30327">
    <property type="entry name" value="UNCHARACTERIZED PROTEIN YQGE"/>
    <property type="match status" value="1"/>
</dbReference>
<dbReference type="GO" id="GO:0005829">
    <property type="term" value="C:cytosol"/>
    <property type="evidence" value="ECO:0007669"/>
    <property type="project" value="TreeGrafter"/>
</dbReference>
<dbReference type="OrthoDB" id="9807486at2"/>
<dbReference type="SUPFAM" id="SSF143456">
    <property type="entry name" value="VC0467-like"/>
    <property type="match status" value="1"/>
</dbReference>
<dbReference type="PANTHER" id="PTHR30327:SF1">
    <property type="entry name" value="UPF0301 PROTEIN YQGE"/>
    <property type="match status" value="1"/>
</dbReference>
<dbReference type="EMBL" id="FNWJ01000001">
    <property type="protein sequence ID" value="SEH10559.1"/>
    <property type="molecule type" value="Genomic_DNA"/>
</dbReference>
<sequence>MGGQSLRGKLLIAAPVLQDYFRRSVVLVVEHGAEGALGVILNRPSDVRVADAVPALAELGFGDEQLFIGGPVQPTAVIALGEFGDPEEASSIVVGTLGVLDPERPPTSLARIRVYAGYAGWAPGQLERELEQEAWIVEAASPEDPFLDGDLWRVVLRRKGGPYALLATMPSDPALN</sequence>
<gene>
    <name evidence="2" type="ORF">SAMN02745716_0422</name>
</gene>
<dbReference type="STRING" id="29539.SAMN02745716_0422"/>
<dbReference type="RefSeq" id="WP_093115788.1">
    <property type="nucleotide sequence ID" value="NZ_FNWJ01000001.1"/>
</dbReference>
<organism evidence="2 3">
    <name type="scientific">Thermoleophilum album</name>
    <dbReference type="NCBI Taxonomy" id="29539"/>
    <lineage>
        <taxon>Bacteria</taxon>
        <taxon>Bacillati</taxon>
        <taxon>Actinomycetota</taxon>
        <taxon>Thermoleophilia</taxon>
        <taxon>Thermoleophilales</taxon>
        <taxon>Thermoleophilaceae</taxon>
        <taxon>Thermoleophilum</taxon>
    </lineage>
</organism>
<evidence type="ECO:0000313" key="3">
    <source>
        <dbReference type="Proteomes" id="UP000222056"/>
    </source>
</evidence>
<dbReference type="AlphaFoldDB" id="A0A1H6FI89"/>
<reference evidence="3" key="1">
    <citation type="submission" date="2016-10" db="EMBL/GenBank/DDBJ databases">
        <authorList>
            <person name="Varghese N."/>
            <person name="Submissions S."/>
        </authorList>
    </citation>
    <scope>NUCLEOTIDE SEQUENCE [LARGE SCALE GENOMIC DNA]</scope>
    <source>
        <strain evidence="3">ATCC 35263</strain>
    </source>
</reference>
<evidence type="ECO:0000256" key="1">
    <source>
        <dbReference type="ARBA" id="ARBA00009600"/>
    </source>
</evidence>
<dbReference type="InterPro" id="IPR003774">
    <property type="entry name" value="AlgH-like"/>
</dbReference>
<dbReference type="Pfam" id="PF02622">
    <property type="entry name" value="DUF179"/>
    <property type="match status" value="1"/>
</dbReference>
<name>A0A1H6FI89_THEAL</name>
<comment type="similarity">
    <text evidence="1">Belongs to the UPF0301 (AlgH) family.</text>
</comment>
<evidence type="ECO:0000313" key="2">
    <source>
        <dbReference type="EMBL" id="SEH10559.1"/>
    </source>
</evidence>